<dbReference type="GO" id="GO:0003700">
    <property type="term" value="F:DNA-binding transcription factor activity"/>
    <property type="evidence" value="ECO:0007669"/>
    <property type="project" value="InterPro"/>
</dbReference>
<dbReference type="SUPFAM" id="SSF46785">
    <property type="entry name" value="Winged helix' DNA-binding domain"/>
    <property type="match status" value="1"/>
</dbReference>
<dbReference type="EMBL" id="JABWCS010000218">
    <property type="protein sequence ID" value="NUU63217.1"/>
    <property type="molecule type" value="Genomic_DNA"/>
</dbReference>
<evidence type="ECO:0000313" key="6">
    <source>
        <dbReference type="EMBL" id="NUU63217.1"/>
    </source>
</evidence>
<dbReference type="RefSeq" id="WP_175373640.1">
    <property type="nucleotide sequence ID" value="NZ_JABWCS010000218.1"/>
</dbReference>
<proteinExistence type="predicted"/>
<keyword evidence="4" id="KW-0804">Transcription</keyword>
<dbReference type="PANTHER" id="PTHR30146">
    <property type="entry name" value="LACI-RELATED TRANSCRIPTIONAL REPRESSOR"/>
    <property type="match status" value="1"/>
</dbReference>
<dbReference type="CDD" id="cd07377">
    <property type="entry name" value="WHTH_GntR"/>
    <property type="match status" value="1"/>
</dbReference>
<gene>
    <name evidence="6" type="ORF">HPT30_22955</name>
</gene>
<dbReference type="InterPro" id="IPR000524">
    <property type="entry name" value="Tscrpt_reg_HTH_GntR"/>
</dbReference>
<dbReference type="InterPro" id="IPR036388">
    <property type="entry name" value="WH-like_DNA-bd_sf"/>
</dbReference>
<evidence type="ECO:0000259" key="5">
    <source>
        <dbReference type="PROSITE" id="PS50949"/>
    </source>
</evidence>
<protein>
    <submittedName>
        <fullName evidence="6">GntR family transcriptional regulator</fullName>
    </submittedName>
</protein>
<organism evidence="6 7">
    <name type="scientific">Paenibacillus agri</name>
    <dbReference type="NCBI Taxonomy" id="2744309"/>
    <lineage>
        <taxon>Bacteria</taxon>
        <taxon>Bacillati</taxon>
        <taxon>Bacillota</taxon>
        <taxon>Bacilli</taxon>
        <taxon>Bacillales</taxon>
        <taxon>Paenibacillaceae</taxon>
        <taxon>Paenibacillus</taxon>
    </lineage>
</organism>
<evidence type="ECO:0000256" key="4">
    <source>
        <dbReference type="ARBA" id="ARBA00023163"/>
    </source>
</evidence>
<evidence type="ECO:0000256" key="3">
    <source>
        <dbReference type="ARBA" id="ARBA00023125"/>
    </source>
</evidence>
<dbReference type="SMART" id="SM00345">
    <property type="entry name" value="HTH_GNTR"/>
    <property type="match status" value="1"/>
</dbReference>
<dbReference type="PROSITE" id="PS50949">
    <property type="entry name" value="HTH_GNTR"/>
    <property type="match status" value="1"/>
</dbReference>
<dbReference type="Gene3D" id="1.10.10.10">
    <property type="entry name" value="Winged helix-like DNA-binding domain superfamily/Winged helix DNA-binding domain"/>
    <property type="match status" value="1"/>
</dbReference>
<dbReference type="SUPFAM" id="SSF53822">
    <property type="entry name" value="Periplasmic binding protein-like I"/>
    <property type="match status" value="1"/>
</dbReference>
<dbReference type="GO" id="GO:0000976">
    <property type="term" value="F:transcription cis-regulatory region binding"/>
    <property type="evidence" value="ECO:0007669"/>
    <property type="project" value="TreeGrafter"/>
</dbReference>
<dbReference type="PANTHER" id="PTHR30146:SF148">
    <property type="entry name" value="HTH-TYPE TRANSCRIPTIONAL REPRESSOR PURR-RELATED"/>
    <property type="match status" value="1"/>
</dbReference>
<dbReference type="InterPro" id="IPR036390">
    <property type="entry name" value="WH_DNA-bd_sf"/>
</dbReference>
<reference evidence="6" key="1">
    <citation type="submission" date="2020-06" db="EMBL/GenBank/DDBJ databases">
        <title>Paenibacillus sp. nov., isolated from soil.</title>
        <authorList>
            <person name="Seo Y.L."/>
        </authorList>
    </citation>
    <scope>NUCLEOTIDE SEQUENCE [LARGE SCALE GENOMIC DNA]</scope>
    <source>
        <strain evidence="6">JW14</strain>
    </source>
</reference>
<dbReference type="Gene3D" id="3.40.50.2300">
    <property type="match status" value="2"/>
</dbReference>
<evidence type="ECO:0000256" key="1">
    <source>
        <dbReference type="ARBA" id="ARBA00022491"/>
    </source>
</evidence>
<comment type="caution">
    <text evidence="6">The sequence shown here is derived from an EMBL/GenBank/DDBJ whole genome shotgun (WGS) entry which is preliminary data.</text>
</comment>
<dbReference type="Pfam" id="PF00392">
    <property type="entry name" value="GntR"/>
    <property type="match status" value="1"/>
</dbReference>
<keyword evidence="2" id="KW-0805">Transcription regulation</keyword>
<dbReference type="Pfam" id="PF13377">
    <property type="entry name" value="Peripla_BP_3"/>
    <property type="match status" value="1"/>
</dbReference>
<dbReference type="AlphaFoldDB" id="A0A850EUN8"/>
<dbReference type="PRINTS" id="PR00035">
    <property type="entry name" value="HTHGNTR"/>
</dbReference>
<evidence type="ECO:0000256" key="2">
    <source>
        <dbReference type="ARBA" id="ARBA00023015"/>
    </source>
</evidence>
<feature type="domain" description="HTH gntR-type" evidence="5">
    <location>
        <begin position="7"/>
        <end position="75"/>
    </location>
</feature>
<name>A0A850EUN8_9BACL</name>
<keyword evidence="7" id="KW-1185">Reference proteome</keyword>
<dbReference type="InterPro" id="IPR028082">
    <property type="entry name" value="Peripla_BP_I"/>
</dbReference>
<keyword evidence="3" id="KW-0238">DNA-binding</keyword>
<keyword evidence="1" id="KW-0678">Repressor</keyword>
<dbReference type="Proteomes" id="UP000564806">
    <property type="component" value="Unassembled WGS sequence"/>
</dbReference>
<dbReference type="CDD" id="cd06267">
    <property type="entry name" value="PBP1_LacI_sugar_binding-like"/>
    <property type="match status" value="1"/>
</dbReference>
<sequence>MSNDSPKLLYQIIKEDILSLIGQKQFSYDEPICTEKGLSEQYGVSRITSKRAIDDLEKEGILYRKRGVGSFVRRPSDRAAIEPAKSLTAQGTTTSGTTLPFVLPFAVTEGGMLRIVEAASRQLAAHGYHLAVHICERDLEQERSLLLHLSSQPVGGLILYPAGGELPTEILKLFADNGKPVIILDTPHDISYLSSIVCDNYGGSYMLTRHLIDYGHRTIAYLSRFTPQERTSLSERYRGFMQCMQDHHLPVPPEVIHMNLSTDHHMLKHTINSLYRSGVTAIECENDEVAFNVYMCCLSLSIQVPEQMNITGFDNIEWAVTGSAQLTTVDQNFAAMGEMIADLILQPQQEPVFKTVPVALIPRASTGPVAI</sequence>
<dbReference type="InterPro" id="IPR046335">
    <property type="entry name" value="LacI/GalR-like_sensor"/>
</dbReference>
<accession>A0A850EUN8</accession>
<evidence type="ECO:0000313" key="7">
    <source>
        <dbReference type="Proteomes" id="UP000564806"/>
    </source>
</evidence>